<comment type="caution">
    <text evidence="2">The sequence shown here is derived from an EMBL/GenBank/DDBJ whole genome shotgun (WGS) entry which is preliminary data.</text>
</comment>
<dbReference type="RefSeq" id="WP_231062494.1">
    <property type="nucleotide sequence ID" value="NZ_JAJNOR010000004.1"/>
</dbReference>
<dbReference type="AlphaFoldDB" id="A0AAP2RKR4"/>
<name>A0AAP2RKR4_9FIRM</name>
<reference evidence="2 3" key="1">
    <citation type="submission" date="2021-11" db="EMBL/GenBank/DDBJ databases">
        <title>Lacrimispora sp. nov. NSJ-141 isolated from human feces.</title>
        <authorList>
            <person name="Abdugheni R."/>
        </authorList>
    </citation>
    <scope>NUCLEOTIDE SEQUENCE [LARGE SCALE GENOMIC DNA]</scope>
    <source>
        <strain evidence="2 3">NSJ-141</strain>
    </source>
</reference>
<sequence length="144" mass="16838">MGQMKYEIWILIISFALLVPTVLLIFQRRMSPAVGKGTGTANEDGNRIFWPDFIKYNGSYYLYEEKECRKMDVAEELGEIREKSPQGRREACNFEASRLETGTELYRIRGVMDDSQLAAKREETYKVYEMVSDEEFYKNLSESE</sequence>
<gene>
    <name evidence="2" type="ORF">LQE92_08205</name>
</gene>
<organism evidence="2 3">
    <name type="scientific">Lientehia hominis</name>
    <dbReference type="NCBI Taxonomy" id="2897778"/>
    <lineage>
        <taxon>Bacteria</taxon>
        <taxon>Bacillati</taxon>
        <taxon>Bacillota</taxon>
        <taxon>Clostridia</taxon>
        <taxon>Lachnospirales</taxon>
        <taxon>Lachnospiraceae</taxon>
        <taxon>Lientehia</taxon>
    </lineage>
</organism>
<evidence type="ECO:0000256" key="1">
    <source>
        <dbReference type="SAM" id="Phobius"/>
    </source>
</evidence>
<keyword evidence="1" id="KW-0472">Membrane</keyword>
<keyword evidence="3" id="KW-1185">Reference proteome</keyword>
<feature type="transmembrane region" description="Helical" evidence="1">
    <location>
        <begin position="6"/>
        <end position="26"/>
    </location>
</feature>
<accession>A0AAP2RKR4</accession>
<evidence type="ECO:0000313" key="3">
    <source>
        <dbReference type="Proteomes" id="UP001299265"/>
    </source>
</evidence>
<dbReference type="EMBL" id="JAJNOR010000004">
    <property type="protein sequence ID" value="MCD2492608.1"/>
    <property type="molecule type" value="Genomic_DNA"/>
</dbReference>
<evidence type="ECO:0000313" key="2">
    <source>
        <dbReference type="EMBL" id="MCD2492608.1"/>
    </source>
</evidence>
<keyword evidence="1" id="KW-1133">Transmembrane helix</keyword>
<keyword evidence="1" id="KW-0812">Transmembrane</keyword>
<dbReference type="Proteomes" id="UP001299265">
    <property type="component" value="Unassembled WGS sequence"/>
</dbReference>
<protein>
    <submittedName>
        <fullName evidence="2">Uncharacterized protein</fullName>
    </submittedName>
</protein>
<proteinExistence type="predicted"/>